<dbReference type="PRINTS" id="PR00385">
    <property type="entry name" value="P450"/>
</dbReference>
<feature type="binding site" description="axial binding residue" evidence="3">
    <location>
        <position position="401"/>
    </location>
    <ligand>
        <name>heme</name>
        <dbReference type="ChEBI" id="CHEBI:30413"/>
    </ligand>
    <ligandPart>
        <name>Fe</name>
        <dbReference type="ChEBI" id="CHEBI:18248"/>
    </ligandPart>
</feature>
<evidence type="ECO:0000313" key="5">
    <source>
        <dbReference type="EMBL" id="KAA0022620.1"/>
    </source>
</evidence>
<keyword evidence="3 4" id="KW-0479">Metal-binding</keyword>
<dbReference type="GO" id="GO:0005506">
    <property type="term" value="F:iron ion binding"/>
    <property type="evidence" value="ECO:0007669"/>
    <property type="project" value="InterPro"/>
</dbReference>
<dbReference type="Gene3D" id="1.10.630.10">
    <property type="entry name" value="Cytochrome P450"/>
    <property type="match status" value="1"/>
</dbReference>
<reference evidence="5 6" key="1">
    <citation type="submission" date="2019-07" db="EMBL/GenBank/DDBJ databases">
        <title>Rhodococcus cavernicolus sp. nov., isolated from a cave.</title>
        <authorList>
            <person name="Lee S.D."/>
        </authorList>
    </citation>
    <scope>NUCLEOTIDE SEQUENCE [LARGE SCALE GENOMIC DNA]</scope>
    <source>
        <strain evidence="5 6">C1-24</strain>
    </source>
</reference>
<keyword evidence="3 4" id="KW-0349">Heme</keyword>
<dbReference type="RefSeq" id="WP_149430675.1">
    <property type="nucleotide sequence ID" value="NZ_VLNY01000005.1"/>
</dbReference>
<dbReference type="GO" id="GO:0004497">
    <property type="term" value="F:monooxygenase activity"/>
    <property type="evidence" value="ECO:0007669"/>
    <property type="project" value="UniProtKB-KW"/>
</dbReference>
<evidence type="ECO:0000256" key="3">
    <source>
        <dbReference type="PIRSR" id="PIRSR602401-1"/>
    </source>
</evidence>
<dbReference type="PANTHER" id="PTHR24305:SF166">
    <property type="entry name" value="CYTOCHROME P450 12A4, MITOCHONDRIAL-RELATED"/>
    <property type="match status" value="1"/>
</dbReference>
<evidence type="ECO:0000256" key="2">
    <source>
        <dbReference type="ARBA" id="ARBA00010617"/>
    </source>
</evidence>
<dbReference type="Proteomes" id="UP000322244">
    <property type="component" value="Unassembled WGS sequence"/>
</dbReference>
<keyword evidence="4" id="KW-0560">Oxidoreductase</keyword>
<dbReference type="EMBL" id="VLNY01000005">
    <property type="protein sequence ID" value="KAA0022620.1"/>
    <property type="molecule type" value="Genomic_DNA"/>
</dbReference>
<dbReference type="InterPro" id="IPR036396">
    <property type="entry name" value="Cyt_P450_sf"/>
</dbReference>
<accession>A0A5A7S910</accession>
<dbReference type="GO" id="GO:0020037">
    <property type="term" value="F:heme binding"/>
    <property type="evidence" value="ECO:0007669"/>
    <property type="project" value="InterPro"/>
</dbReference>
<dbReference type="InterPro" id="IPR002401">
    <property type="entry name" value="Cyt_P450_E_grp-I"/>
</dbReference>
<dbReference type="InterPro" id="IPR050121">
    <property type="entry name" value="Cytochrome_P450_monoxygenase"/>
</dbReference>
<name>A0A5A7S910_9NOCA</name>
<protein>
    <submittedName>
        <fullName evidence="5">Cytochrome P450</fullName>
    </submittedName>
</protein>
<dbReference type="SUPFAM" id="SSF48264">
    <property type="entry name" value="Cytochrome P450"/>
    <property type="match status" value="1"/>
</dbReference>
<dbReference type="InterPro" id="IPR017972">
    <property type="entry name" value="Cyt_P450_CS"/>
</dbReference>
<evidence type="ECO:0000256" key="1">
    <source>
        <dbReference type="ARBA" id="ARBA00001971"/>
    </source>
</evidence>
<dbReference type="InterPro" id="IPR001128">
    <property type="entry name" value="Cyt_P450"/>
</dbReference>
<keyword evidence="4" id="KW-0503">Monooxygenase</keyword>
<keyword evidence="3 4" id="KW-0408">Iron</keyword>
<comment type="cofactor">
    <cofactor evidence="1 3">
        <name>heme</name>
        <dbReference type="ChEBI" id="CHEBI:30413"/>
    </cofactor>
</comment>
<comment type="similarity">
    <text evidence="2 4">Belongs to the cytochrome P450 family.</text>
</comment>
<dbReference type="PANTHER" id="PTHR24305">
    <property type="entry name" value="CYTOCHROME P450"/>
    <property type="match status" value="1"/>
</dbReference>
<gene>
    <name evidence="5" type="ORF">FOY51_13100</name>
</gene>
<dbReference type="Pfam" id="PF00067">
    <property type="entry name" value="p450"/>
    <property type="match status" value="1"/>
</dbReference>
<dbReference type="PRINTS" id="PR00463">
    <property type="entry name" value="EP450I"/>
</dbReference>
<dbReference type="AlphaFoldDB" id="A0A5A7S910"/>
<sequence length="455" mass="51392">MAVESTADKTKPRQATIQLRDLPRPPIHSAVGFAAFWADPEFARKQFDVRGDRMVVDLPLLPTMLFTAVPEDAKAVFTQVDSGLRLGEALRRLAPHEMLFGREMIDWWNGANHAKLRKKVAPAFNGAALRGYEEAMVDAAKRRVDEWPVGEPVRFTRQMKTLARDVIMSVVFGVTEGDRRDRLEQALIDLDRAIASNGMRTRYVAAILSGGRWPRYTAMREISARIDAVTLEEIAFRRANPSPVQRKDCLAIFLELAEDDPENLLSDQMIAVFQRMLLIAGYETTAVTLAWVAERLVRHPEVMATLDQSLAAGADDYLDAVITETMRIRPALPVTMRYAEKDVDINGLRVPKGTIVMLYINAIQKREEFYPNPDEFDPDRFLGVRPDPHRWLPFGGGAHRCLAANFAMFESRVLLRTILTHRRLLPDAGAGERQDQHRNILLTPHRGATVTLAHR</sequence>
<dbReference type="PROSITE" id="PS00086">
    <property type="entry name" value="CYTOCHROME_P450"/>
    <property type="match status" value="1"/>
</dbReference>
<organism evidence="5 6">
    <name type="scientific">Antrihabitans cavernicola</name>
    <dbReference type="NCBI Taxonomy" id="2495913"/>
    <lineage>
        <taxon>Bacteria</taxon>
        <taxon>Bacillati</taxon>
        <taxon>Actinomycetota</taxon>
        <taxon>Actinomycetes</taxon>
        <taxon>Mycobacteriales</taxon>
        <taxon>Nocardiaceae</taxon>
        <taxon>Antrihabitans</taxon>
    </lineage>
</organism>
<evidence type="ECO:0000313" key="6">
    <source>
        <dbReference type="Proteomes" id="UP000322244"/>
    </source>
</evidence>
<evidence type="ECO:0000256" key="4">
    <source>
        <dbReference type="RuleBase" id="RU000461"/>
    </source>
</evidence>
<proteinExistence type="inferred from homology"/>
<dbReference type="GO" id="GO:0016705">
    <property type="term" value="F:oxidoreductase activity, acting on paired donors, with incorporation or reduction of molecular oxygen"/>
    <property type="evidence" value="ECO:0007669"/>
    <property type="project" value="InterPro"/>
</dbReference>
<dbReference type="OrthoDB" id="7376058at2"/>
<comment type="caution">
    <text evidence="5">The sequence shown here is derived from an EMBL/GenBank/DDBJ whole genome shotgun (WGS) entry which is preliminary data.</text>
</comment>
<keyword evidence="6" id="KW-1185">Reference proteome</keyword>